<dbReference type="CDD" id="cd00761">
    <property type="entry name" value="Glyco_tranf_GTA_type"/>
    <property type="match status" value="1"/>
</dbReference>
<feature type="non-terminal residue" evidence="2">
    <location>
        <position position="295"/>
    </location>
</feature>
<evidence type="ECO:0000313" key="2">
    <source>
        <dbReference type="EMBL" id="SVD30651.1"/>
    </source>
</evidence>
<dbReference type="Gene3D" id="3.90.550.10">
    <property type="entry name" value="Spore Coat Polysaccharide Biosynthesis Protein SpsA, Chain A"/>
    <property type="match status" value="1"/>
</dbReference>
<gene>
    <name evidence="2" type="ORF">METZ01_LOCUS383505</name>
</gene>
<dbReference type="SUPFAM" id="SSF53448">
    <property type="entry name" value="Nucleotide-diphospho-sugar transferases"/>
    <property type="match status" value="1"/>
</dbReference>
<accession>A0A382UA69</accession>
<proteinExistence type="predicted"/>
<dbReference type="InterPro" id="IPR029044">
    <property type="entry name" value="Nucleotide-diphossugar_trans"/>
</dbReference>
<dbReference type="GO" id="GO:0016758">
    <property type="term" value="F:hexosyltransferase activity"/>
    <property type="evidence" value="ECO:0007669"/>
    <property type="project" value="UniProtKB-ARBA"/>
</dbReference>
<evidence type="ECO:0000259" key="1">
    <source>
        <dbReference type="Pfam" id="PF00535"/>
    </source>
</evidence>
<dbReference type="PANTHER" id="PTHR22916">
    <property type="entry name" value="GLYCOSYLTRANSFERASE"/>
    <property type="match status" value="1"/>
</dbReference>
<dbReference type="AlphaFoldDB" id="A0A382UA69"/>
<dbReference type="Pfam" id="PF00535">
    <property type="entry name" value="Glycos_transf_2"/>
    <property type="match status" value="1"/>
</dbReference>
<feature type="non-terminal residue" evidence="2">
    <location>
        <position position="1"/>
    </location>
</feature>
<dbReference type="InterPro" id="IPR001173">
    <property type="entry name" value="Glyco_trans_2-like"/>
</dbReference>
<dbReference type="Gene3D" id="3.40.50.2000">
    <property type="entry name" value="Glycogen Phosphorylase B"/>
    <property type="match status" value="1"/>
</dbReference>
<dbReference type="EMBL" id="UINC01142360">
    <property type="protein sequence ID" value="SVD30651.1"/>
    <property type="molecule type" value="Genomic_DNA"/>
</dbReference>
<reference evidence="2" key="1">
    <citation type="submission" date="2018-05" db="EMBL/GenBank/DDBJ databases">
        <authorList>
            <person name="Lanie J.A."/>
            <person name="Ng W.-L."/>
            <person name="Kazmierczak K.M."/>
            <person name="Andrzejewski T.M."/>
            <person name="Davidsen T.M."/>
            <person name="Wayne K.J."/>
            <person name="Tettelin H."/>
            <person name="Glass J.I."/>
            <person name="Rusch D."/>
            <person name="Podicherti R."/>
            <person name="Tsui H.-C.T."/>
            <person name="Winkler M.E."/>
        </authorList>
    </citation>
    <scope>NUCLEOTIDE SEQUENCE</scope>
</reference>
<name>A0A382UA69_9ZZZZ</name>
<sequence length="295" mass="33714">AEIIHNHGNGLLASNSDDWFHALYKIYNDREIRKVMGENGRKLIEKDFTIQSRLSGFEDFISKAIQPVQTIPFYQEFKKSEAYDITVIVPYRNEEQSLGQTLTIISQQTNLPKEVIFVNSSSTDGGSAFLNKWIEQHQGENGVHYRNIFEYTDTPSSSKNVGIRLAKTEWIAFMDCGLLFPKNWLESQICYINKSGLDIVSGLCYLNGTNVIDNCCLAHTYGYHRKRAVVPSTLVRKSIFEKTGLFLENRRSGYDHAWKIYLKKAALLRGVNLDAVVHYNGVNFADSFISLFKKM</sequence>
<organism evidence="2">
    <name type="scientific">marine metagenome</name>
    <dbReference type="NCBI Taxonomy" id="408172"/>
    <lineage>
        <taxon>unclassified sequences</taxon>
        <taxon>metagenomes</taxon>
        <taxon>ecological metagenomes</taxon>
    </lineage>
</organism>
<protein>
    <recommendedName>
        <fullName evidence="1">Glycosyltransferase 2-like domain-containing protein</fullName>
    </recommendedName>
</protein>
<dbReference type="SUPFAM" id="SSF53756">
    <property type="entry name" value="UDP-Glycosyltransferase/glycogen phosphorylase"/>
    <property type="match status" value="1"/>
</dbReference>
<dbReference type="PANTHER" id="PTHR22916:SF3">
    <property type="entry name" value="UDP-GLCNAC:BETAGAL BETA-1,3-N-ACETYLGLUCOSAMINYLTRANSFERASE-LIKE PROTEIN 1"/>
    <property type="match status" value="1"/>
</dbReference>
<feature type="domain" description="Glycosyltransferase 2-like" evidence="1">
    <location>
        <begin position="86"/>
        <end position="208"/>
    </location>
</feature>